<dbReference type="InterPro" id="IPR009057">
    <property type="entry name" value="Homeodomain-like_sf"/>
</dbReference>
<keyword evidence="4 5" id="KW-0539">Nucleus</keyword>
<dbReference type="InterPro" id="IPR008422">
    <property type="entry name" value="KN_HD"/>
</dbReference>
<dbReference type="Gene3D" id="1.10.10.60">
    <property type="entry name" value="Homeodomain-like"/>
    <property type="match status" value="1"/>
</dbReference>
<name>A8PWM0_MALGO</name>
<protein>
    <recommendedName>
        <fullName evidence="7">Homeobox domain-containing protein</fullName>
    </recommendedName>
</protein>
<feature type="region of interest" description="Disordered" evidence="6">
    <location>
        <begin position="1"/>
        <end position="55"/>
    </location>
</feature>
<organism evidence="8 9">
    <name type="scientific">Malassezia globosa (strain ATCC MYA-4612 / CBS 7966)</name>
    <name type="common">Dandruff-associated fungus</name>
    <dbReference type="NCBI Taxonomy" id="425265"/>
    <lineage>
        <taxon>Eukaryota</taxon>
        <taxon>Fungi</taxon>
        <taxon>Dikarya</taxon>
        <taxon>Basidiomycota</taxon>
        <taxon>Ustilaginomycotina</taxon>
        <taxon>Malasseziomycetes</taxon>
        <taxon>Malasseziales</taxon>
        <taxon>Malasseziaceae</taxon>
        <taxon>Malassezia</taxon>
    </lineage>
</organism>
<evidence type="ECO:0000313" key="8">
    <source>
        <dbReference type="EMBL" id="EDP44665.1"/>
    </source>
</evidence>
<dbReference type="KEGG" id="mgl:MGL_1147"/>
<dbReference type="Proteomes" id="UP000008837">
    <property type="component" value="Unassembled WGS sequence"/>
</dbReference>
<keyword evidence="3 5" id="KW-0371">Homeobox</keyword>
<comment type="similarity">
    <text evidence="1">Belongs to the TALE/M-ATYP homeobox family.</text>
</comment>
<evidence type="ECO:0000256" key="4">
    <source>
        <dbReference type="ARBA" id="ARBA00023242"/>
    </source>
</evidence>
<feature type="compositionally biased region" description="Low complexity" evidence="6">
    <location>
        <begin position="44"/>
        <end position="55"/>
    </location>
</feature>
<evidence type="ECO:0000259" key="7">
    <source>
        <dbReference type="PROSITE" id="PS50071"/>
    </source>
</evidence>
<keyword evidence="2 5" id="KW-0238">DNA-binding</keyword>
<dbReference type="GO" id="GO:0006355">
    <property type="term" value="P:regulation of DNA-templated transcription"/>
    <property type="evidence" value="ECO:0007669"/>
    <property type="project" value="InterPro"/>
</dbReference>
<dbReference type="AlphaFoldDB" id="A8PWM0"/>
<dbReference type="PROSITE" id="PS50071">
    <property type="entry name" value="HOMEOBOX_2"/>
    <property type="match status" value="1"/>
</dbReference>
<feature type="DNA-binding region" description="Homeobox" evidence="5">
    <location>
        <begin position="395"/>
        <end position="453"/>
    </location>
</feature>
<dbReference type="Pfam" id="PF05920">
    <property type="entry name" value="Homeobox_KN"/>
    <property type="match status" value="1"/>
</dbReference>
<dbReference type="GO" id="GO:0005634">
    <property type="term" value="C:nucleus"/>
    <property type="evidence" value="ECO:0007669"/>
    <property type="project" value="UniProtKB-SubCell"/>
</dbReference>
<dbReference type="SUPFAM" id="SSF46689">
    <property type="entry name" value="Homeodomain-like"/>
    <property type="match status" value="1"/>
</dbReference>
<proteinExistence type="inferred from homology"/>
<feature type="region of interest" description="Disordered" evidence="6">
    <location>
        <begin position="292"/>
        <end position="375"/>
    </location>
</feature>
<sequence>MGGEQESQEGAPRLDVERLSASSSQGLPHEETGKVQFHTGANCAPAPSSSSPSNQCRLPPIDTPRPLPPHYKYPSRAPLSRLPLFKSNSLPVFTNNYNTSFGRDIGSTEADAGSAQSGLLRGNAGRYQMRNLLDSPSSFTREHETRFAPDPHRVFSPVYQDMVSRRMHPYASTERKNWDNPRCLSRTSAFNDSNMDESIECLKRRLSYQPSLYTHAWNRSFRPTDQFSADFQFRRPNLRYSRMPGRQYMSWTENSHRGYPGSFKDSIGTPFDEWHQHPFYHNGPTLLQTPQERLSANSSVSKTLSDETSTHGPKSPSATMPATFSTASRPPDNDAHGHSVSTSSDRSPVHDTEGLKYPSVIKPAPPGFSHDQHTSQFFTPKNQYQMANSSEQPVPPKRGGKLPKHITDMLKTWLLDHADHPYPTEEEKRAFCDFTGLDICQISNWFVNARRRILVPQSSRAAPAAPAPS</sequence>
<feature type="domain" description="Homeobox" evidence="7">
    <location>
        <begin position="393"/>
        <end position="452"/>
    </location>
</feature>
<reference evidence="8 9" key="1">
    <citation type="journal article" date="2007" name="Proc. Natl. Acad. Sci. U.S.A.">
        <title>Dandruff-associated Malassezia genomes reveal convergent and divergent virulence traits shared with plant and human fungal pathogens.</title>
        <authorList>
            <person name="Xu J."/>
            <person name="Saunders C.W."/>
            <person name="Hu P."/>
            <person name="Grant R.A."/>
            <person name="Boekhout T."/>
            <person name="Kuramae E.E."/>
            <person name="Kronstad J.W."/>
            <person name="Deangelis Y.M."/>
            <person name="Reeder N.L."/>
            <person name="Johnstone K.R."/>
            <person name="Leland M."/>
            <person name="Fieno A.M."/>
            <person name="Begley W.M."/>
            <person name="Sun Y."/>
            <person name="Lacey M.P."/>
            <person name="Chaudhary T."/>
            <person name="Keough T."/>
            <person name="Chu L."/>
            <person name="Sears R."/>
            <person name="Yuan B."/>
            <person name="Dawson T.L.Jr."/>
        </authorList>
    </citation>
    <scope>NUCLEOTIDE SEQUENCE [LARGE SCALE GENOMIC DNA]</scope>
    <source>
        <strain evidence="9">ATCC MYA-4612 / CBS 7966</strain>
    </source>
</reference>
<dbReference type="InParanoid" id="A8PWM0"/>
<evidence type="ECO:0000256" key="1">
    <source>
        <dbReference type="ARBA" id="ARBA00005800"/>
    </source>
</evidence>
<dbReference type="SMART" id="SM00389">
    <property type="entry name" value="HOX"/>
    <property type="match status" value="1"/>
</dbReference>
<dbReference type="GeneID" id="5856184"/>
<comment type="caution">
    <text evidence="8">The sequence shown here is derived from an EMBL/GenBank/DDBJ whole genome shotgun (WGS) entry which is preliminary data.</text>
</comment>
<dbReference type="CDD" id="cd00086">
    <property type="entry name" value="homeodomain"/>
    <property type="match status" value="1"/>
</dbReference>
<feature type="compositionally biased region" description="Polar residues" evidence="6">
    <location>
        <begin position="310"/>
        <end position="328"/>
    </location>
</feature>
<dbReference type="OrthoDB" id="10056939at2759"/>
<accession>A8PWM0</accession>
<dbReference type="STRING" id="425265.A8PWM0"/>
<dbReference type="RefSeq" id="XP_001731879.1">
    <property type="nucleotide sequence ID" value="XM_001731827.1"/>
</dbReference>
<evidence type="ECO:0000256" key="3">
    <source>
        <dbReference type="ARBA" id="ARBA00023155"/>
    </source>
</evidence>
<gene>
    <name evidence="8" type="ORF">MGL_1147</name>
</gene>
<dbReference type="GO" id="GO:0003677">
    <property type="term" value="F:DNA binding"/>
    <property type="evidence" value="ECO:0007669"/>
    <property type="project" value="UniProtKB-UniRule"/>
</dbReference>
<evidence type="ECO:0000256" key="2">
    <source>
        <dbReference type="ARBA" id="ARBA00023125"/>
    </source>
</evidence>
<evidence type="ECO:0000256" key="6">
    <source>
        <dbReference type="SAM" id="MobiDB-lite"/>
    </source>
</evidence>
<evidence type="ECO:0000256" key="5">
    <source>
        <dbReference type="PROSITE-ProRule" id="PRU00108"/>
    </source>
</evidence>
<dbReference type="EMBL" id="AAYY01000003">
    <property type="protein sequence ID" value="EDP44665.1"/>
    <property type="molecule type" value="Genomic_DNA"/>
</dbReference>
<feature type="compositionally biased region" description="Polar residues" evidence="6">
    <location>
        <begin position="292"/>
        <end position="303"/>
    </location>
</feature>
<comment type="subcellular location">
    <subcellularLocation>
        <location evidence="5">Nucleus</location>
    </subcellularLocation>
</comment>
<dbReference type="InterPro" id="IPR050224">
    <property type="entry name" value="TALE_homeobox"/>
</dbReference>
<dbReference type="InterPro" id="IPR001356">
    <property type="entry name" value="HD"/>
</dbReference>
<dbReference type="PANTHER" id="PTHR11850">
    <property type="entry name" value="HOMEOBOX PROTEIN TRANSCRIPTION FACTORS"/>
    <property type="match status" value="1"/>
</dbReference>
<evidence type="ECO:0000313" key="9">
    <source>
        <dbReference type="Proteomes" id="UP000008837"/>
    </source>
</evidence>
<keyword evidence="9" id="KW-1185">Reference proteome</keyword>
<dbReference type="VEuPathDB" id="FungiDB:MGL_1147"/>